<evidence type="ECO:0000313" key="1">
    <source>
        <dbReference type="EMBL" id="KZN95192.1"/>
    </source>
</evidence>
<sequence>MKEKIKQLITSGDFQKAKEYIENEDRNTLEQVVLELGFDEESISAYSFVCYLINNNETAYYHYLASELLSTALCHLPDAYASALYHSKRAVELSPEDVSLKEHLLLFHDIPEKLISKEEAKAIAQEILKIMPNSEAAKNVLHNA</sequence>
<dbReference type="AlphaFoldDB" id="A0A161Y0P0"/>
<gene>
    <name evidence="1" type="ORF">AZI98_15355</name>
</gene>
<dbReference type="EMBL" id="LWBR01000060">
    <property type="protein sequence ID" value="KZN95192.1"/>
    <property type="molecule type" value="Genomic_DNA"/>
</dbReference>
<dbReference type="Proteomes" id="UP000076476">
    <property type="component" value="Unassembled WGS sequence"/>
</dbReference>
<evidence type="ECO:0008006" key="3">
    <source>
        <dbReference type="Google" id="ProtNLM"/>
    </source>
</evidence>
<name>A0A161Y0P0_9BACI</name>
<protein>
    <recommendedName>
        <fullName evidence="3">Immunity protein 30 domain-containing protein</fullName>
    </recommendedName>
</protein>
<reference evidence="1 2" key="1">
    <citation type="submission" date="2016-04" db="EMBL/GenBank/DDBJ databases">
        <title>Draft genome sequence of Aeribacillus pallidus 8m3 from petroleum reservoir.</title>
        <authorList>
            <person name="Poltaraus A.B."/>
            <person name="Nazina T.N."/>
            <person name="Tourova T.P."/>
            <person name="Malakho S.M."/>
            <person name="Korshunova A.V."/>
            <person name="Sokolova D.S."/>
        </authorList>
    </citation>
    <scope>NUCLEOTIDE SEQUENCE [LARGE SCALE GENOMIC DNA]</scope>
    <source>
        <strain evidence="1 2">8m3</strain>
    </source>
</reference>
<proteinExistence type="predicted"/>
<evidence type="ECO:0000313" key="2">
    <source>
        <dbReference type="Proteomes" id="UP000076476"/>
    </source>
</evidence>
<comment type="caution">
    <text evidence="1">The sequence shown here is derived from an EMBL/GenBank/DDBJ whole genome shotgun (WGS) entry which is preliminary data.</text>
</comment>
<keyword evidence="2" id="KW-1185">Reference proteome</keyword>
<dbReference type="STRING" id="33936.AZI98_15355"/>
<accession>A0A161Y0P0</accession>
<dbReference type="OrthoDB" id="80293at2"/>
<organism evidence="1 2">
    <name type="scientific">Aeribacillus pallidus</name>
    <dbReference type="NCBI Taxonomy" id="33936"/>
    <lineage>
        <taxon>Bacteria</taxon>
        <taxon>Bacillati</taxon>
        <taxon>Bacillota</taxon>
        <taxon>Bacilli</taxon>
        <taxon>Bacillales</taxon>
        <taxon>Bacillaceae</taxon>
        <taxon>Aeribacillus</taxon>
    </lineage>
</organism>
<dbReference type="RefSeq" id="WP_063389142.1">
    <property type="nucleotide sequence ID" value="NZ_LWBR01000060.1"/>
</dbReference>